<dbReference type="Proteomes" id="UP001396334">
    <property type="component" value="Unassembled WGS sequence"/>
</dbReference>
<sequence length="150" mass="16614">MAPVSSGAHSFRPSSLFQASTQRSYLFLFHRLELLLEKIVGRLMEVATPDDPRLFLRCSYEVESMLCLSSLSTANGNIVLVFLAASDDCVLAVKILSSDVCSTCSPRFRRLCSYVGEGDPFPTLELSKKLFNDQRLVALALESNVTVLFI</sequence>
<comment type="caution">
    <text evidence="1">The sequence shown here is derived from an EMBL/GenBank/DDBJ whole genome shotgun (WGS) entry which is preliminary data.</text>
</comment>
<dbReference type="EMBL" id="JBBPBN010000435">
    <property type="protein sequence ID" value="KAK8486604.1"/>
    <property type="molecule type" value="Genomic_DNA"/>
</dbReference>
<reference evidence="1 2" key="1">
    <citation type="journal article" date="2024" name="G3 (Bethesda)">
        <title>Genome assembly of Hibiscus sabdariffa L. provides insights into metabolisms of medicinal natural products.</title>
        <authorList>
            <person name="Kim T."/>
        </authorList>
    </citation>
    <scope>NUCLEOTIDE SEQUENCE [LARGE SCALE GENOMIC DNA]</scope>
    <source>
        <strain evidence="1">TK-2024</strain>
        <tissue evidence="1">Old leaves</tissue>
    </source>
</reference>
<evidence type="ECO:0000313" key="2">
    <source>
        <dbReference type="Proteomes" id="UP001396334"/>
    </source>
</evidence>
<organism evidence="1 2">
    <name type="scientific">Hibiscus sabdariffa</name>
    <name type="common">roselle</name>
    <dbReference type="NCBI Taxonomy" id="183260"/>
    <lineage>
        <taxon>Eukaryota</taxon>
        <taxon>Viridiplantae</taxon>
        <taxon>Streptophyta</taxon>
        <taxon>Embryophyta</taxon>
        <taxon>Tracheophyta</taxon>
        <taxon>Spermatophyta</taxon>
        <taxon>Magnoliopsida</taxon>
        <taxon>eudicotyledons</taxon>
        <taxon>Gunneridae</taxon>
        <taxon>Pentapetalae</taxon>
        <taxon>rosids</taxon>
        <taxon>malvids</taxon>
        <taxon>Malvales</taxon>
        <taxon>Malvaceae</taxon>
        <taxon>Malvoideae</taxon>
        <taxon>Hibiscus</taxon>
    </lineage>
</organism>
<gene>
    <name evidence="1" type="ORF">V6N11_068298</name>
</gene>
<keyword evidence="2" id="KW-1185">Reference proteome</keyword>
<name>A0ABR2A125_9ROSI</name>
<protein>
    <submittedName>
        <fullName evidence="1">Uncharacterized protein</fullName>
    </submittedName>
</protein>
<accession>A0ABR2A125</accession>
<proteinExistence type="predicted"/>
<evidence type="ECO:0000313" key="1">
    <source>
        <dbReference type="EMBL" id="KAK8486604.1"/>
    </source>
</evidence>